<dbReference type="Pfam" id="PF01956">
    <property type="entry name" value="EMC3_TMCO1"/>
    <property type="match status" value="1"/>
</dbReference>
<dbReference type="InterPro" id="IPR038978">
    <property type="entry name" value="MJ0935"/>
</dbReference>
<protein>
    <recommendedName>
        <fullName evidence="7">DUF106 domain-containing protein</fullName>
    </recommendedName>
</protein>
<dbReference type="PANTHER" id="PTHR42198:SF1">
    <property type="entry name" value="INTEGRAL MEMBRANE PROTEIN"/>
    <property type="match status" value="1"/>
</dbReference>
<comment type="subcellular location">
    <subcellularLocation>
        <location evidence="1">Membrane</location>
        <topology evidence="1">Multi-pass membrane protein</topology>
    </subcellularLocation>
</comment>
<comment type="caution">
    <text evidence="6">The sequence shown here is derived from an EMBL/GenBank/DDBJ whole genome shotgun (WGS) entry which is preliminary data.</text>
</comment>
<dbReference type="EMBL" id="BARS01046512">
    <property type="protein sequence ID" value="GAG30113.1"/>
    <property type="molecule type" value="Genomic_DNA"/>
</dbReference>
<accession>X0X0C1</accession>
<evidence type="ECO:0000313" key="6">
    <source>
        <dbReference type="EMBL" id="GAG30113.1"/>
    </source>
</evidence>
<evidence type="ECO:0000256" key="4">
    <source>
        <dbReference type="ARBA" id="ARBA00023136"/>
    </source>
</evidence>
<feature type="transmembrane region" description="Helical" evidence="5">
    <location>
        <begin position="115"/>
        <end position="133"/>
    </location>
</feature>
<evidence type="ECO:0000256" key="3">
    <source>
        <dbReference type="ARBA" id="ARBA00022989"/>
    </source>
</evidence>
<evidence type="ECO:0000256" key="5">
    <source>
        <dbReference type="SAM" id="Phobius"/>
    </source>
</evidence>
<feature type="non-terminal residue" evidence="6">
    <location>
        <position position="1"/>
    </location>
</feature>
<dbReference type="PANTHER" id="PTHR42198">
    <property type="entry name" value="INTEGRAL MEMBRANE PROTEIN"/>
    <property type="match status" value="1"/>
</dbReference>
<dbReference type="GO" id="GO:0016020">
    <property type="term" value="C:membrane"/>
    <property type="evidence" value="ECO:0007669"/>
    <property type="project" value="UniProtKB-SubCell"/>
</dbReference>
<dbReference type="AlphaFoldDB" id="X0X0C1"/>
<evidence type="ECO:0000256" key="1">
    <source>
        <dbReference type="ARBA" id="ARBA00004141"/>
    </source>
</evidence>
<gene>
    <name evidence="6" type="ORF">S01H1_70008</name>
</gene>
<evidence type="ECO:0008006" key="7">
    <source>
        <dbReference type="Google" id="ProtNLM"/>
    </source>
</evidence>
<sequence>AYQRMKTQMIKTADSKMKLKYERNADRMRKMQSELTMMNMKPLLFTILPLMFFFAVFSGYYSWAPVDGLIIEGSQVIRGRIPAVIPFALPEAFLFPFGLNGYVEGWGHVYVPNYVWWYFGGSITFGSIFRKVFGLQPDV</sequence>
<dbReference type="InterPro" id="IPR002809">
    <property type="entry name" value="EMC3/TMCO1"/>
</dbReference>
<proteinExistence type="predicted"/>
<reference evidence="6" key="1">
    <citation type="journal article" date="2014" name="Front. Microbiol.">
        <title>High frequency of phylogenetically diverse reductive dehalogenase-homologous genes in deep subseafloor sedimentary metagenomes.</title>
        <authorList>
            <person name="Kawai M."/>
            <person name="Futagami T."/>
            <person name="Toyoda A."/>
            <person name="Takaki Y."/>
            <person name="Nishi S."/>
            <person name="Hori S."/>
            <person name="Arai W."/>
            <person name="Tsubouchi T."/>
            <person name="Morono Y."/>
            <person name="Uchiyama I."/>
            <person name="Ito T."/>
            <person name="Fujiyama A."/>
            <person name="Inagaki F."/>
            <person name="Takami H."/>
        </authorList>
    </citation>
    <scope>NUCLEOTIDE SEQUENCE</scope>
    <source>
        <strain evidence="6">Expedition CK06-06</strain>
    </source>
</reference>
<name>X0X0C1_9ZZZZ</name>
<keyword evidence="2 5" id="KW-0812">Transmembrane</keyword>
<evidence type="ECO:0000256" key="2">
    <source>
        <dbReference type="ARBA" id="ARBA00022692"/>
    </source>
</evidence>
<keyword evidence="3 5" id="KW-1133">Transmembrane helix</keyword>
<organism evidence="6">
    <name type="scientific">marine sediment metagenome</name>
    <dbReference type="NCBI Taxonomy" id="412755"/>
    <lineage>
        <taxon>unclassified sequences</taxon>
        <taxon>metagenomes</taxon>
        <taxon>ecological metagenomes</taxon>
    </lineage>
</organism>
<keyword evidence="4 5" id="KW-0472">Membrane</keyword>